<comment type="subcellular location">
    <subcellularLocation>
        <location evidence="1">Periplasm</location>
    </subcellularLocation>
</comment>
<dbReference type="OrthoDB" id="9804061at2"/>
<dbReference type="PROSITE" id="PS51318">
    <property type="entry name" value="TAT"/>
    <property type="match status" value="1"/>
</dbReference>
<comment type="caution">
    <text evidence="3">The sequence shown here is derived from an EMBL/GenBank/DDBJ whole genome shotgun (WGS) entry which is preliminary data.</text>
</comment>
<dbReference type="InterPro" id="IPR006311">
    <property type="entry name" value="TAT_signal"/>
</dbReference>
<dbReference type="PANTHER" id="PTHR43649">
    <property type="entry name" value="ARABINOSE-BINDING PROTEIN-RELATED"/>
    <property type="match status" value="1"/>
</dbReference>
<reference evidence="4" key="1">
    <citation type="submission" date="2018-09" db="EMBL/GenBank/DDBJ databases">
        <authorList>
            <person name="Zhu H."/>
        </authorList>
    </citation>
    <scope>NUCLEOTIDE SEQUENCE [LARGE SCALE GENOMIC DNA]</scope>
    <source>
        <strain evidence="4">K1R23-30</strain>
    </source>
</reference>
<comment type="similarity">
    <text evidence="2">Belongs to the bacterial solute-binding protein 1 family.</text>
</comment>
<dbReference type="RefSeq" id="WP_119771721.1">
    <property type="nucleotide sequence ID" value="NZ_QYUO01000003.1"/>
</dbReference>
<dbReference type="PANTHER" id="PTHR43649:SF12">
    <property type="entry name" value="DIACETYLCHITOBIOSE BINDING PROTEIN DASA"/>
    <property type="match status" value="1"/>
</dbReference>
<sequence>MNQFDKDDVLAQEALLAQTKPAVGRRDVLKSVVAGAALMAVGAPSVLAQGKTLRFLNAEPGRDSVRALRVAAAEYEKKFGVKVVIDTVPPDDAYNKIQSSIAAGTPYDVGTLAFAGHVLLLAQAGKLVPLTKLVQRHKWGPNVLFPIKDENYWYPYDYNFCWMYYRKDLYQQKGLKVPTTWDQMAENCKALTEGGKFGVGHPVGANAAAQWMSLGYMWADGVRLLDNNFKLIVDNAEMKPKVTRYLDFMKKMGPSMPSGMTQALFGTVLGQYSGGQIAHAPYAGRLIEVIEDKAPDLVAKTGFFMYPDSAGSGQAVNHGYDGWVVLNTPMRDESLKFMEWFVDNHYINFLHSAPLHMQPPRMDVYDDIRWRAHPLIEKHAELVDFMKSMLTRKDVAIRSIDTEGPGVDLRPGKMFETFAICDAIQNVLYKGMPPAEAVDIMAAKYRTVL</sequence>
<dbReference type="InterPro" id="IPR006059">
    <property type="entry name" value="SBP"/>
</dbReference>
<dbReference type="EMBL" id="QYUO01000003">
    <property type="protein sequence ID" value="RJF91823.1"/>
    <property type="molecule type" value="Genomic_DNA"/>
</dbReference>
<evidence type="ECO:0000313" key="3">
    <source>
        <dbReference type="EMBL" id="RJF91823.1"/>
    </source>
</evidence>
<protein>
    <submittedName>
        <fullName evidence="3">Extracellular solute-binding protein</fullName>
    </submittedName>
</protein>
<keyword evidence="4" id="KW-1185">Reference proteome</keyword>
<dbReference type="GO" id="GO:0042597">
    <property type="term" value="C:periplasmic space"/>
    <property type="evidence" value="ECO:0007669"/>
    <property type="project" value="UniProtKB-SubCell"/>
</dbReference>
<organism evidence="3 4">
    <name type="scientific">Noviherbaspirillum saxi</name>
    <dbReference type="NCBI Taxonomy" id="2320863"/>
    <lineage>
        <taxon>Bacteria</taxon>
        <taxon>Pseudomonadati</taxon>
        <taxon>Pseudomonadota</taxon>
        <taxon>Betaproteobacteria</taxon>
        <taxon>Burkholderiales</taxon>
        <taxon>Oxalobacteraceae</taxon>
        <taxon>Noviherbaspirillum</taxon>
    </lineage>
</organism>
<dbReference type="InterPro" id="IPR050490">
    <property type="entry name" value="Bact_solute-bd_prot1"/>
</dbReference>
<gene>
    <name evidence="3" type="ORF">D3871_24375</name>
</gene>
<dbReference type="AlphaFoldDB" id="A0A3A3G175"/>
<evidence type="ECO:0000256" key="1">
    <source>
        <dbReference type="ARBA" id="ARBA00004418"/>
    </source>
</evidence>
<name>A0A3A3G175_9BURK</name>
<accession>A0A3A3G175</accession>
<evidence type="ECO:0000256" key="2">
    <source>
        <dbReference type="ARBA" id="ARBA00008520"/>
    </source>
</evidence>
<dbReference type="SUPFAM" id="SSF53850">
    <property type="entry name" value="Periplasmic binding protein-like II"/>
    <property type="match status" value="1"/>
</dbReference>
<dbReference type="Pfam" id="PF01547">
    <property type="entry name" value="SBP_bac_1"/>
    <property type="match status" value="1"/>
</dbReference>
<dbReference type="Proteomes" id="UP000265955">
    <property type="component" value="Unassembled WGS sequence"/>
</dbReference>
<dbReference type="Gene3D" id="3.40.190.10">
    <property type="entry name" value="Periplasmic binding protein-like II"/>
    <property type="match status" value="1"/>
</dbReference>
<proteinExistence type="inferred from homology"/>
<evidence type="ECO:0000313" key="4">
    <source>
        <dbReference type="Proteomes" id="UP000265955"/>
    </source>
</evidence>